<organism evidence="6 7">
    <name type="scientific">candidate division CPR2 bacterium GW2011_GWC1_41_48</name>
    <dbReference type="NCBI Taxonomy" id="1618344"/>
    <lineage>
        <taxon>Bacteria</taxon>
        <taxon>Bacteria division CPR2</taxon>
    </lineage>
</organism>
<dbReference type="PATRIC" id="fig|1618344.3.peg.1103"/>
<dbReference type="EMBL" id="LCBL01000005">
    <property type="protein sequence ID" value="KKS08736.1"/>
    <property type="molecule type" value="Genomic_DNA"/>
</dbReference>
<evidence type="ECO:0000256" key="2">
    <source>
        <dbReference type="ARBA" id="ARBA00022692"/>
    </source>
</evidence>
<comment type="caution">
    <text evidence="6">The sequence shown here is derived from an EMBL/GenBank/DDBJ whole genome shotgun (WGS) entry which is preliminary data.</text>
</comment>
<dbReference type="GO" id="GO:0016020">
    <property type="term" value="C:membrane"/>
    <property type="evidence" value="ECO:0007669"/>
    <property type="project" value="UniProtKB-SubCell"/>
</dbReference>
<evidence type="ECO:0000256" key="4">
    <source>
        <dbReference type="ARBA" id="ARBA00023136"/>
    </source>
</evidence>
<feature type="transmembrane region" description="Helical" evidence="5">
    <location>
        <begin position="51"/>
        <end position="70"/>
    </location>
</feature>
<gene>
    <name evidence="6" type="ORF">UU65_C0005G0047</name>
</gene>
<protein>
    <recommendedName>
        <fullName evidence="8">DUF4870 domain-containing protein</fullName>
    </recommendedName>
</protein>
<proteinExistence type="predicted"/>
<dbReference type="Pfam" id="PF09685">
    <property type="entry name" value="MamF_MmsF"/>
    <property type="match status" value="1"/>
</dbReference>
<name>A0A0G0YGR5_UNCC2</name>
<reference evidence="6 7" key="1">
    <citation type="journal article" date="2015" name="Nature">
        <title>rRNA introns, odd ribosomes, and small enigmatic genomes across a large radiation of phyla.</title>
        <authorList>
            <person name="Brown C.T."/>
            <person name="Hug L.A."/>
            <person name="Thomas B.C."/>
            <person name="Sharon I."/>
            <person name="Castelle C.J."/>
            <person name="Singh A."/>
            <person name="Wilkins M.J."/>
            <person name="Williams K.H."/>
            <person name="Banfield J.F."/>
        </authorList>
    </citation>
    <scope>NUCLEOTIDE SEQUENCE [LARGE SCALE GENOMIC DNA]</scope>
</reference>
<keyword evidence="2 5" id="KW-0812">Transmembrane</keyword>
<evidence type="ECO:0000313" key="7">
    <source>
        <dbReference type="Proteomes" id="UP000033869"/>
    </source>
</evidence>
<evidence type="ECO:0000313" key="6">
    <source>
        <dbReference type="EMBL" id="KKS08736.1"/>
    </source>
</evidence>
<dbReference type="PANTHER" id="PTHR36460">
    <property type="entry name" value="UPF0132 DOMAIN PROTEIN (AFU_ORTHOLOGUE AFUA_3G10255)"/>
    <property type="match status" value="1"/>
</dbReference>
<accession>A0A0G0YGR5</accession>
<evidence type="ECO:0008006" key="8">
    <source>
        <dbReference type="Google" id="ProtNLM"/>
    </source>
</evidence>
<evidence type="ECO:0000256" key="1">
    <source>
        <dbReference type="ARBA" id="ARBA00004141"/>
    </source>
</evidence>
<evidence type="ECO:0000256" key="5">
    <source>
        <dbReference type="SAM" id="Phobius"/>
    </source>
</evidence>
<dbReference type="PANTHER" id="PTHR36460:SF1">
    <property type="entry name" value="UPF0132 DOMAIN PROTEIN (AFU_ORTHOLOGUE AFUA_3G10255)"/>
    <property type="match status" value="1"/>
</dbReference>
<comment type="subcellular location">
    <subcellularLocation>
        <location evidence="1">Membrane</location>
        <topology evidence="1">Multi-pass membrane protein</topology>
    </subcellularLocation>
</comment>
<dbReference type="AlphaFoldDB" id="A0A0G0YGR5"/>
<feature type="transmembrane region" description="Helical" evidence="5">
    <location>
        <begin position="20"/>
        <end position="39"/>
    </location>
</feature>
<keyword evidence="3 5" id="KW-1133">Transmembrane helix</keyword>
<dbReference type="Proteomes" id="UP000033869">
    <property type="component" value="Unassembled WGS sequence"/>
</dbReference>
<keyword evidence="4 5" id="KW-0472">Membrane</keyword>
<evidence type="ECO:0000256" key="3">
    <source>
        <dbReference type="ARBA" id="ARBA00022989"/>
    </source>
</evidence>
<dbReference type="InterPro" id="IPR019109">
    <property type="entry name" value="MamF_MmsF"/>
</dbReference>
<sequence>MSEEKSTKEKKTALGLDENVEGLLCYSVGWITGIIFLLLEPKNDFIKFHAIQSIITFGALSIFTMIPIIGWMLSPLVGLLGLVLWILLMVKAFQGEMFKLPVVGDIAEKQVKK</sequence>